<reference evidence="2" key="1">
    <citation type="journal article" date="2014" name="Nat. Genet.">
        <title>A reference genome for common bean and genome-wide analysis of dual domestications.</title>
        <authorList>
            <person name="Schmutz J."/>
            <person name="McClean P.E."/>
            <person name="Mamidi S."/>
            <person name="Wu G.A."/>
            <person name="Cannon S.B."/>
            <person name="Grimwood J."/>
            <person name="Jenkins J."/>
            <person name="Shu S."/>
            <person name="Song Q."/>
            <person name="Chavarro C."/>
            <person name="Torres-Torres M."/>
            <person name="Geffroy V."/>
            <person name="Moghaddam S.M."/>
            <person name="Gao D."/>
            <person name="Abernathy B."/>
            <person name="Barry K."/>
            <person name="Blair M."/>
            <person name="Brick M.A."/>
            <person name="Chovatia M."/>
            <person name="Gepts P."/>
            <person name="Goodstein D.M."/>
            <person name="Gonzales M."/>
            <person name="Hellsten U."/>
            <person name="Hyten D.L."/>
            <person name="Jia G."/>
            <person name="Kelly J.D."/>
            <person name="Kudrna D."/>
            <person name="Lee R."/>
            <person name="Richard M.M."/>
            <person name="Miklas P.N."/>
            <person name="Osorno J.M."/>
            <person name="Rodrigues J."/>
            <person name="Thareau V."/>
            <person name="Urrea C.A."/>
            <person name="Wang M."/>
            <person name="Yu Y."/>
            <person name="Zhang M."/>
            <person name="Wing R.A."/>
            <person name="Cregan P.B."/>
            <person name="Rokhsar D.S."/>
            <person name="Jackson S.A."/>
        </authorList>
    </citation>
    <scope>NUCLEOTIDE SEQUENCE [LARGE SCALE GENOMIC DNA]</scope>
    <source>
        <strain evidence="2">cv. G19833</strain>
    </source>
</reference>
<evidence type="ECO:0000313" key="2">
    <source>
        <dbReference type="Proteomes" id="UP000000226"/>
    </source>
</evidence>
<keyword evidence="2" id="KW-1185">Reference proteome</keyword>
<dbReference type="Gramene" id="ESW06786">
    <property type="protein sequence ID" value="ESW06786"/>
    <property type="gene ID" value="PHAVU_010G076600g"/>
</dbReference>
<gene>
    <name evidence="1" type="ORF">PHAVU_010G076600g</name>
</gene>
<organism evidence="1 2">
    <name type="scientific">Phaseolus vulgaris</name>
    <name type="common">Kidney bean</name>
    <name type="synonym">French bean</name>
    <dbReference type="NCBI Taxonomy" id="3885"/>
    <lineage>
        <taxon>Eukaryota</taxon>
        <taxon>Viridiplantae</taxon>
        <taxon>Streptophyta</taxon>
        <taxon>Embryophyta</taxon>
        <taxon>Tracheophyta</taxon>
        <taxon>Spermatophyta</taxon>
        <taxon>Magnoliopsida</taxon>
        <taxon>eudicotyledons</taxon>
        <taxon>Gunneridae</taxon>
        <taxon>Pentapetalae</taxon>
        <taxon>rosids</taxon>
        <taxon>fabids</taxon>
        <taxon>Fabales</taxon>
        <taxon>Fabaceae</taxon>
        <taxon>Papilionoideae</taxon>
        <taxon>50 kb inversion clade</taxon>
        <taxon>NPAAA clade</taxon>
        <taxon>indigoferoid/millettioid clade</taxon>
        <taxon>Phaseoleae</taxon>
        <taxon>Phaseolus</taxon>
    </lineage>
</organism>
<evidence type="ECO:0000313" key="1">
    <source>
        <dbReference type="EMBL" id="ESW06786.1"/>
    </source>
</evidence>
<accession>V7ARE2</accession>
<dbReference type="AlphaFoldDB" id="V7ARE2"/>
<sequence length="73" mass="8051">MPFLLPHSYFPHHFAPKTPILPPSHLLLPRYLSKATLDGWIKQMRAAKVELVVGIVAPGGVQIPITTSVLSRV</sequence>
<protein>
    <submittedName>
        <fullName evidence="1">Uncharacterized protein</fullName>
    </submittedName>
</protein>
<dbReference type="EMBL" id="CM002297">
    <property type="protein sequence ID" value="ESW06786.1"/>
    <property type="molecule type" value="Genomic_DNA"/>
</dbReference>
<name>V7ARE2_PHAVU</name>
<proteinExistence type="predicted"/>
<dbReference type="Proteomes" id="UP000000226">
    <property type="component" value="Chromosome 10"/>
</dbReference>